<accession>A0ABD5ZBZ6</accession>
<feature type="compositionally biased region" description="Low complexity" evidence="1">
    <location>
        <begin position="285"/>
        <end position="345"/>
    </location>
</feature>
<sequence length="392" mass="40088">MLRPRISSSVLVVSALLLVAVAPSSLAAGGYDIAIDGAIDTVDRDVSTSYGEFTVTQVGRADVGERVTISVDAPSDADYSLSVLDAEQRIRRSRTASGGTTVTFHTDGLDPATYAVAVGNQSADEVYAVEPLVVRAYAVVVESNTTVEAGSALDVAVELDQVASGEPVREVQIAATNGSNHVRVDATDAGESTYRATVPTDELAPGGYSLYAVVRSDGTALGERELVGVSDEVAIDVVEQSTESSDESDSGGDGSSDGGSPDSGSPDGGPPDSGSPDGGPPDGGPPDSGSSTTESSETTTPAPTDTETPSETSEMVTTAETTTESTTFEETTTAKTDTSATSTDTVLAPNEKTPNDQTTQEQTTSSELPNTAPQVIFGLLVTYAVGRRLAQD</sequence>
<name>A0ABD5ZBZ6_9EURY</name>
<evidence type="ECO:0000313" key="3">
    <source>
        <dbReference type="Proteomes" id="UP001596481"/>
    </source>
</evidence>
<feature type="region of interest" description="Disordered" evidence="1">
    <location>
        <begin position="239"/>
        <end position="371"/>
    </location>
</feature>
<evidence type="ECO:0000313" key="2">
    <source>
        <dbReference type="EMBL" id="MFC7202639.1"/>
    </source>
</evidence>
<gene>
    <name evidence="2" type="ORF">ACFQJC_03875</name>
</gene>
<proteinExistence type="predicted"/>
<organism evidence="2 3">
    <name type="scientific">Haloferax namakaokahaiae</name>
    <dbReference type="NCBI Taxonomy" id="1748331"/>
    <lineage>
        <taxon>Archaea</taxon>
        <taxon>Methanobacteriati</taxon>
        <taxon>Methanobacteriota</taxon>
        <taxon>Stenosarchaea group</taxon>
        <taxon>Halobacteria</taxon>
        <taxon>Halobacteriales</taxon>
        <taxon>Haloferacaceae</taxon>
        <taxon>Haloferax</taxon>
    </lineage>
</organism>
<feature type="compositionally biased region" description="Low complexity" evidence="1">
    <location>
        <begin position="357"/>
        <end position="367"/>
    </location>
</feature>
<dbReference type="Proteomes" id="UP001596481">
    <property type="component" value="Unassembled WGS sequence"/>
</dbReference>
<feature type="compositionally biased region" description="Low complexity" evidence="1">
    <location>
        <begin position="258"/>
        <end position="275"/>
    </location>
</feature>
<reference evidence="2 3" key="1">
    <citation type="journal article" date="2019" name="Int. J. Syst. Evol. Microbiol.">
        <title>The Global Catalogue of Microorganisms (GCM) 10K type strain sequencing project: providing services to taxonomists for standard genome sequencing and annotation.</title>
        <authorList>
            <consortium name="The Broad Institute Genomics Platform"/>
            <consortium name="The Broad Institute Genome Sequencing Center for Infectious Disease"/>
            <person name="Wu L."/>
            <person name="Ma J."/>
        </authorList>
    </citation>
    <scope>NUCLEOTIDE SEQUENCE [LARGE SCALE GENOMIC DNA]</scope>
    <source>
        <strain evidence="2 3">DSM 29988</strain>
    </source>
</reference>
<dbReference type="EMBL" id="JBHTAA010000001">
    <property type="protein sequence ID" value="MFC7202639.1"/>
    <property type="molecule type" value="Genomic_DNA"/>
</dbReference>
<evidence type="ECO:0000256" key="1">
    <source>
        <dbReference type="SAM" id="MobiDB-lite"/>
    </source>
</evidence>
<dbReference type="AlphaFoldDB" id="A0ABD5ZBZ6"/>
<keyword evidence="3" id="KW-1185">Reference proteome</keyword>
<comment type="caution">
    <text evidence="2">The sequence shown here is derived from an EMBL/GenBank/DDBJ whole genome shotgun (WGS) entry which is preliminary data.</text>
</comment>
<dbReference type="RefSeq" id="WP_390221934.1">
    <property type="nucleotide sequence ID" value="NZ_JBHTAA010000001.1"/>
</dbReference>
<protein>
    <submittedName>
        <fullName evidence="2">Cell surface protein</fullName>
    </submittedName>
</protein>